<protein>
    <recommendedName>
        <fullName evidence="4">FLZ-type domain-containing protein</fullName>
    </recommendedName>
</protein>
<feature type="compositionally biased region" description="Gly residues" evidence="1">
    <location>
        <begin position="60"/>
        <end position="72"/>
    </location>
</feature>
<sequence>MQHLQLYPPVAYDVGRMPTGAALPPRGGVGSFPRLGVTAPTTLTRRHSHWELGPTAAAAVGGGGGGGAGGVGARPSPPPASPCHSPSSLPEGGGRAVGGSPTGWAPRRARAASASAAAAAAAGGRGGRAPGRVGSGASKAAAAATRSAAGGGAPVAAAPSPRSVTGAGGAGGPRCPLTAAVGGAGGGGGGGVAGHPPRHDVPGPASAVAVSGRCCDNCGREHLRLADAVEDCVFRQLFCSIECYWSERFRREEAGKPRCGRH</sequence>
<dbReference type="Proteomes" id="UP000218209">
    <property type="component" value="Unassembled WGS sequence"/>
</dbReference>
<evidence type="ECO:0008006" key="4">
    <source>
        <dbReference type="Google" id="ProtNLM"/>
    </source>
</evidence>
<feature type="compositionally biased region" description="Gly residues" evidence="1">
    <location>
        <begin position="91"/>
        <end position="101"/>
    </location>
</feature>
<dbReference type="EMBL" id="KV919167">
    <property type="protein sequence ID" value="OSX71128.1"/>
    <property type="molecule type" value="Genomic_DNA"/>
</dbReference>
<organism evidence="2 3">
    <name type="scientific">Porphyra umbilicalis</name>
    <name type="common">Purple laver</name>
    <name type="synonym">Red alga</name>
    <dbReference type="NCBI Taxonomy" id="2786"/>
    <lineage>
        <taxon>Eukaryota</taxon>
        <taxon>Rhodophyta</taxon>
        <taxon>Bangiophyceae</taxon>
        <taxon>Bangiales</taxon>
        <taxon>Bangiaceae</taxon>
        <taxon>Porphyra</taxon>
    </lineage>
</organism>
<feature type="region of interest" description="Disordered" evidence="1">
    <location>
        <begin position="150"/>
        <end position="171"/>
    </location>
</feature>
<feature type="region of interest" description="Disordered" evidence="1">
    <location>
        <begin position="56"/>
        <end position="110"/>
    </location>
</feature>
<reference evidence="2 3" key="1">
    <citation type="submission" date="2017-03" db="EMBL/GenBank/DDBJ databases">
        <title>WGS assembly of Porphyra umbilicalis.</title>
        <authorList>
            <person name="Brawley S.H."/>
            <person name="Blouin N.A."/>
            <person name="Ficko-Blean E."/>
            <person name="Wheeler G.L."/>
            <person name="Lohr M."/>
            <person name="Goodson H.V."/>
            <person name="Jenkins J.W."/>
            <person name="Blaby-Haas C.E."/>
            <person name="Helliwell K.E."/>
            <person name="Chan C."/>
            <person name="Marriage T."/>
            <person name="Bhattacharya D."/>
            <person name="Klein A.S."/>
            <person name="Badis Y."/>
            <person name="Brodie J."/>
            <person name="Cao Y."/>
            <person name="Collen J."/>
            <person name="Dittami S.M."/>
            <person name="Gachon C.M."/>
            <person name="Green B.R."/>
            <person name="Karpowicz S."/>
            <person name="Kim J.W."/>
            <person name="Kudahl U."/>
            <person name="Lin S."/>
            <person name="Michel G."/>
            <person name="Mittag M."/>
            <person name="Olson B.J."/>
            <person name="Pangilinan J."/>
            <person name="Peng Y."/>
            <person name="Qiu H."/>
            <person name="Shu S."/>
            <person name="Singer J.T."/>
            <person name="Smith A.G."/>
            <person name="Sprecher B.N."/>
            <person name="Wagner V."/>
            <person name="Wang W."/>
            <person name="Wang Z.-Y."/>
            <person name="Yan J."/>
            <person name="Yarish C."/>
            <person name="Zoeuner-Riek S."/>
            <person name="Zhuang Y."/>
            <person name="Zou Y."/>
            <person name="Lindquist E.A."/>
            <person name="Grimwood J."/>
            <person name="Barry K."/>
            <person name="Rokhsar D.S."/>
            <person name="Schmutz J."/>
            <person name="Stiller J.W."/>
            <person name="Grossman A.R."/>
            <person name="Prochnik S.E."/>
        </authorList>
    </citation>
    <scope>NUCLEOTIDE SEQUENCE [LARGE SCALE GENOMIC DNA]</scope>
    <source>
        <strain evidence="2">4086291</strain>
    </source>
</reference>
<evidence type="ECO:0000256" key="1">
    <source>
        <dbReference type="SAM" id="MobiDB-lite"/>
    </source>
</evidence>
<proteinExistence type="predicted"/>
<evidence type="ECO:0000313" key="3">
    <source>
        <dbReference type="Proteomes" id="UP000218209"/>
    </source>
</evidence>
<keyword evidence="3" id="KW-1185">Reference proteome</keyword>
<dbReference type="AlphaFoldDB" id="A0A1X6NRA6"/>
<evidence type="ECO:0000313" key="2">
    <source>
        <dbReference type="EMBL" id="OSX71128.1"/>
    </source>
</evidence>
<feature type="compositionally biased region" description="Low complexity" evidence="1">
    <location>
        <begin position="150"/>
        <end position="164"/>
    </location>
</feature>
<accession>A0A1X6NRA6</accession>
<name>A0A1X6NRA6_PORUM</name>
<gene>
    <name evidence="2" type="ORF">BU14_0589s0003</name>
</gene>